<evidence type="ECO:0000313" key="3">
    <source>
        <dbReference type="Proteomes" id="UP000838756"/>
    </source>
</evidence>
<sequence>MTIKKIIQINTDRIRAAHDLLFETVKRLNIDLAIIAEPNRKIAEAKDWERDNRGDAALVAFKNNTTLDGIIKGNGFIGWHLGSFTVFSCYISPNCQLADYKRDIDNLWDILRQQRGQILVAGDFNAASQAWGSKKSDHRGKYLLEMVADLDLVILNKGDSPTFERGLRTSRPDITIASQEIAGRICNWEVLDEESMSGHKYIMYEVLENEHKVYPLNGKWNLNKLNIAIFAETIKKQQIETPEDLIEATNRACDSSMPRKKTNKRQEIYWWNNEIAEARQKCIQCRRRLTRENTKKKKKKNHHDQQSALYNDQYKEAKLLLQRLIIKSKNKSWEAVCEEVDQDVWGLGYKIVTKKLKGNPAVQISNENKKSMKLLVYFFLSTKSLRE</sequence>
<feature type="domain" description="Endonuclease/exonuclease/phosphatase" evidence="1">
    <location>
        <begin position="85"/>
        <end position="203"/>
    </location>
</feature>
<protein>
    <submittedName>
        <fullName evidence="2">Jg10228 protein</fullName>
    </submittedName>
</protein>
<dbReference type="AlphaFoldDB" id="A0A8S4QY05"/>
<dbReference type="Gene3D" id="3.60.10.10">
    <property type="entry name" value="Endonuclease/exonuclease/phosphatase"/>
    <property type="match status" value="1"/>
</dbReference>
<evidence type="ECO:0000259" key="1">
    <source>
        <dbReference type="Pfam" id="PF14529"/>
    </source>
</evidence>
<organism evidence="2 3">
    <name type="scientific">Pararge aegeria aegeria</name>
    <dbReference type="NCBI Taxonomy" id="348720"/>
    <lineage>
        <taxon>Eukaryota</taxon>
        <taxon>Metazoa</taxon>
        <taxon>Ecdysozoa</taxon>
        <taxon>Arthropoda</taxon>
        <taxon>Hexapoda</taxon>
        <taxon>Insecta</taxon>
        <taxon>Pterygota</taxon>
        <taxon>Neoptera</taxon>
        <taxon>Endopterygota</taxon>
        <taxon>Lepidoptera</taxon>
        <taxon>Glossata</taxon>
        <taxon>Ditrysia</taxon>
        <taxon>Papilionoidea</taxon>
        <taxon>Nymphalidae</taxon>
        <taxon>Satyrinae</taxon>
        <taxon>Satyrini</taxon>
        <taxon>Parargina</taxon>
        <taxon>Pararge</taxon>
    </lineage>
</organism>
<comment type="caution">
    <text evidence="2">The sequence shown here is derived from an EMBL/GenBank/DDBJ whole genome shotgun (WGS) entry which is preliminary data.</text>
</comment>
<dbReference type="EMBL" id="CAKXAJ010021259">
    <property type="protein sequence ID" value="CAH2226409.1"/>
    <property type="molecule type" value="Genomic_DNA"/>
</dbReference>
<dbReference type="CDD" id="cd09077">
    <property type="entry name" value="R1-I-EN"/>
    <property type="match status" value="1"/>
</dbReference>
<dbReference type="GO" id="GO:0003824">
    <property type="term" value="F:catalytic activity"/>
    <property type="evidence" value="ECO:0007669"/>
    <property type="project" value="InterPro"/>
</dbReference>
<dbReference type="Pfam" id="PF14529">
    <property type="entry name" value="Exo_endo_phos_2"/>
    <property type="match status" value="1"/>
</dbReference>
<dbReference type="OrthoDB" id="6923868at2759"/>
<reference evidence="2" key="1">
    <citation type="submission" date="2022-03" db="EMBL/GenBank/DDBJ databases">
        <authorList>
            <person name="Lindestad O."/>
        </authorList>
    </citation>
    <scope>NUCLEOTIDE SEQUENCE</scope>
</reference>
<dbReference type="SUPFAM" id="SSF56219">
    <property type="entry name" value="DNase I-like"/>
    <property type="match status" value="1"/>
</dbReference>
<accession>A0A8S4QY05</accession>
<dbReference type="InterPro" id="IPR005135">
    <property type="entry name" value="Endo/exonuclease/phosphatase"/>
</dbReference>
<dbReference type="InterPro" id="IPR036691">
    <property type="entry name" value="Endo/exonu/phosph_ase_sf"/>
</dbReference>
<proteinExistence type="predicted"/>
<evidence type="ECO:0000313" key="2">
    <source>
        <dbReference type="EMBL" id="CAH2226409.1"/>
    </source>
</evidence>
<gene>
    <name evidence="2" type="primary">jg10228</name>
    <name evidence="2" type="ORF">PAEG_LOCUS7115</name>
</gene>
<dbReference type="PANTHER" id="PTHR33273:SF4">
    <property type="entry name" value="ENDONUCLEASE_EXONUCLEASE_PHOSPHATASE DOMAIN-CONTAINING PROTEIN"/>
    <property type="match status" value="1"/>
</dbReference>
<name>A0A8S4QY05_9NEOP</name>
<keyword evidence="3" id="KW-1185">Reference proteome</keyword>
<dbReference type="Proteomes" id="UP000838756">
    <property type="component" value="Unassembled WGS sequence"/>
</dbReference>
<dbReference type="PANTHER" id="PTHR33273">
    <property type="entry name" value="DOMAIN-CONTAINING PROTEIN, PUTATIVE-RELATED"/>
    <property type="match status" value="1"/>
</dbReference>